<evidence type="ECO:0000313" key="3">
    <source>
        <dbReference type="Proteomes" id="UP000499080"/>
    </source>
</evidence>
<reference evidence="2 3" key="1">
    <citation type="journal article" date="2019" name="Sci. Rep.">
        <title>Orb-weaving spider Araneus ventricosus genome elucidates the spidroin gene catalogue.</title>
        <authorList>
            <person name="Kono N."/>
            <person name="Nakamura H."/>
            <person name="Ohtoshi R."/>
            <person name="Moran D.A.P."/>
            <person name="Shinohara A."/>
            <person name="Yoshida Y."/>
            <person name="Fujiwara M."/>
            <person name="Mori M."/>
            <person name="Tomita M."/>
            <person name="Arakawa K."/>
        </authorList>
    </citation>
    <scope>NUCLEOTIDE SEQUENCE [LARGE SCALE GENOMIC DNA]</scope>
</reference>
<evidence type="ECO:0000313" key="2">
    <source>
        <dbReference type="EMBL" id="GBM54718.1"/>
    </source>
</evidence>
<evidence type="ECO:0000256" key="1">
    <source>
        <dbReference type="SAM" id="MobiDB-lite"/>
    </source>
</evidence>
<keyword evidence="3" id="KW-1185">Reference proteome</keyword>
<comment type="caution">
    <text evidence="2">The sequence shown here is derived from an EMBL/GenBank/DDBJ whole genome shotgun (WGS) entry which is preliminary data.</text>
</comment>
<protein>
    <submittedName>
        <fullName evidence="2">Uncharacterized protein</fullName>
    </submittedName>
</protein>
<dbReference type="EMBL" id="BGPR01001470">
    <property type="protein sequence ID" value="GBM54718.1"/>
    <property type="molecule type" value="Genomic_DNA"/>
</dbReference>
<feature type="region of interest" description="Disordered" evidence="1">
    <location>
        <begin position="17"/>
        <end position="45"/>
    </location>
</feature>
<accession>A0A4Y2GQ94</accession>
<feature type="compositionally biased region" description="Polar residues" evidence="1">
    <location>
        <begin position="17"/>
        <end position="40"/>
    </location>
</feature>
<organism evidence="2 3">
    <name type="scientific">Araneus ventricosus</name>
    <name type="common">Orbweaver spider</name>
    <name type="synonym">Epeira ventricosa</name>
    <dbReference type="NCBI Taxonomy" id="182803"/>
    <lineage>
        <taxon>Eukaryota</taxon>
        <taxon>Metazoa</taxon>
        <taxon>Ecdysozoa</taxon>
        <taxon>Arthropoda</taxon>
        <taxon>Chelicerata</taxon>
        <taxon>Arachnida</taxon>
        <taxon>Araneae</taxon>
        <taxon>Araneomorphae</taxon>
        <taxon>Entelegynae</taxon>
        <taxon>Araneoidea</taxon>
        <taxon>Araneidae</taxon>
        <taxon>Araneus</taxon>
    </lineage>
</organism>
<name>A0A4Y2GQ94_ARAVE</name>
<dbReference type="Proteomes" id="UP000499080">
    <property type="component" value="Unassembled WGS sequence"/>
</dbReference>
<sequence>MLTINVPKTCTPEMSQNDALKKCPSSTQNVQNSTQEMSKTVHSRNVPKRCTQNVLNDAQKCLNDALKKCLNDALRNEIQTCTQEVINDALKEVSKRCTQGNVTNVHSRNVLK</sequence>
<proteinExistence type="predicted"/>
<dbReference type="AlphaFoldDB" id="A0A4Y2GQ94"/>
<gene>
    <name evidence="2" type="ORF">AVEN_13063_1</name>
</gene>